<dbReference type="Proteomes" id="UP001601303">
    <property type="component" value="Unassembled WGS sequence"/>
</dbReference>
<keyword evidence="3" id="KW-0804">Transcription</keyword>
<evidence type="ECO:0000259" key="5">
    <source>
        <dbReference type="PROSITE" id="PS50977"/>
    </source>
</evidence>
<dbReference type="InterPro" id="IPR023772">
    <property type="entry name" value="DNA-bd_HTH_TetR-type_CS"/>
</dbReference>
<keyword evidence="1" id="KW-0805">Transcription regulation</keyword>
<evidence type="ECO:0000313" key="7">
    <source>
        <dbReference type="Proteomes" id="UP001601303"/>
    </source>
</evidence>
<dbReference type="PANTHER" id="PTHR30055:SF238">
    <property type="entry name" value="MYCOFACTOCIN BIOSYNTHESIS TRANSCRIPTIONAL REGULATOR MFTR-RELATED"/>
    <property type="match status" value="1"/>
</dbReference>
<dbReference type="Gene3D" id="1.10.10.60">
    <property type="entry name" value="Homeodomain-like"/>
    <property type="match status" value="1"/>
</dbReference>
<dbReference type="PROSITE" id="PS50977">
    <property type="entry name" value="HTH_TETR_2"/>
    <property type="match status" value="1"/>
</dbReference>
<dbReference type="InterPro" id="IPR041347">
    <property type="entry name" value="MftR_C"/>
</dbReference>
<dbReference type="SUPFAM" id="SSF46689">
    <property type="entry name" value="Homeodomain-like"/>
    <property type="match status" value="1"/>
</dbReference>
<evidence type="ECO:0000256" key="4">
    <source>
        <dbReference type="PROSITE-ProRule" id="PRU00335"/>
    </source>
</evidence>
<keyword evidence="7" id="KW-1185">Reference proteome</keyword>
<dbReference type="InterPro" id="IPR009057">
    <property type="entry name" value="Homeodomain-like_sf"/>
</dbReference>
<evidence type="ECO:0000313" key="6">
    <source>
        <dbReference type="EMBL" id="MFE9602458.1"/>
    </source>
</evidence>
<keyword evidence="2 4" id="KW-0238">DNA-binding</keyword>
<evidence type="ECO:0000256" key="1">
    <source>
        <dbReference type="ARBA" id="ARBA00023015"/>
    </source>
</evidence>
<dbReference type="Gene3D" id="1.10.357.10">
    <property type="entry name" value="Tetracycline Repressor, domain 2"/>
    <property type="match status" value="1"/>
</dbReference>
<evidence type="ECO:0000256" key="2">
    <source>
        <dbReference type="ARBA" id="ARBA00023125"/>
    </source>
</evidence>
<name>A0ABW6MAD2_9ACTN</name>
<dbReference type="InterPro" id="IPR001647">
    <property type="entry name" value="HTH_TetR"/>
</dbReference>
<feature type="domain" description="HTH tetR-type" evidence="5">
    <location>
        <begin position="13"/>
        <end position="73"/>
    </location>
</feature>
<dbReference type="PROSITE" id="PS01081">
    <property type="entry name" value="HTH_TETR_1"/>
    <property type="match status" value="1"/>
</dbReference>
<dbReference type="InterPro" id="IPR023851">
    <property type="entry name" value="Tscrpt_reg_TetR-type"/>
</dbReference>
<accession>A0ABW6MAD2</accession>
<sequence length="196" mass="22159">MAQQTIRSGRPRVASRAELERVGFALFERQGFEYTTIDHIAAAAGIGRRTFFRYFASKNDLVWGEFEEQLVRLRSLLAAVADDVPVMEALREVVTEFNRFDSAVVPWHRRRMHLILRVPALRAHSTLRYASWQMAISECVAAREGVPVTAASPRLIGHLALAAAVTAYELWLDDESADLAELLDGVFRRLEEGFRS</sequence>
<comment type="caution">
    <text evidence="6">The sequence shown here is derived from an EMBL/GenBank/DDBJ whole genome shotgun (WGS) entry which is preliminary data.</text>
</comment>
<protein>
    <submittedName>
        <fullName evidence="6">Mycofactocin system transcriptional regulator</fullName>
    </submittedName>
</protein>
<gene>
    <name evidence="6" type="primary">mftR</name>
    <name evidence="6" type="ORF">ACFYNQ_28325</name>
</gene>
<proteinExistence type="predicted"/>
<organism evidence="6 7">
    <name type="scientific">Streptomyces hokutonensis</name>
    <dbReference type="NCBI Taxonomy" id="1306990"/>
    <lineage>
        <taxon>Bacteria</taxon>
        <taxon>Bacillati</taxon>
        <taxon>Actinomycetota</taxon>
        <taxon>Actinomycetes</taxon>
        <taxon>Kitasatosporales</taxon>
        <taxon>Streptomycetaceae</taxon>
        <taxon>Streptomyces</taxon>
    </lineage>
</organism>
<dbReference type="EMBL" id="JBIAHM010000010">
    <property type="protein sequence ID" value="MFE9602458.1"/>
    <property type="molecule type" value="Genomic_DNA"/>
</dbReference>
<reference evidence="6 7" key="1">
    <citation type="submission" date="2024-10" db="EMBL/GenBank/DDBJ databases">
        <title>The Natural Products Discovery Center: Release of the First 8490 Sequenced Strains for Exploring Actinobacteria Biosynthetic Diversity.</title>
        <authorList>
            <person name="Kalkreuter E."/>
            <person name="Kautsar S.A."/>
            <person name="Yang D."/>
            <person name="Bader C.D."/>
            <person name="Teijaro C.N."/>
            <person name="Fluegel L."/>
            <person name="Davis C.M."/>
            <person name="Simpson J.R."/>
            <person name="Lauterbach L."/>
            <person name="Steele A.D."/>
            <person name="Gui C."/>
            <person name="Meng S."/>
            <person name="Li G."/>
            <person name="Viehrig K."/>
            <person name="Ye F."/>
            <person name="Su P."/>
            <person name="Kiefer A.F."/>
            <person name="Nichols A."/>
            <person name="Cepeda A.J."/>
            <person name="Yan W."/>
            <person name="Fan B."/>
            <person name="Jiang Y."/>
            <person name="Adhikari A."/>
            <person name="Zheng C.-J."/>
            <person name="Schuster L."/>
            <person name="Cowan T.M."/>
            <person name="Smanski M.J."/>
            <person name="Chevrette M.G."/>
            <person name="De Carvalho L.P.S."/>
            <person name="Shen B."/>
        </authorList>
    </citation>
    <scope>NUCLEOTIDE SEQUENCE [LARGE SCALE GENOMIC DNA]</scope>
    <source>
        <strain evidence="6 7">NPDC006488</strain>
    </source>
</reference>
<dbReference type="NCBIfam" id="TIGR03968">
    <property type="entry name" value="mycofact_TetR"/>
    <property type="match status" value="1"/>
</dbReference>
<dbReference type="RefSeq" id="WP_388110361.1">
    <property type="nucleotide sequence ID" value="NZ_JBIAHM010000010.1"/>
</dbReference>
<feature type="DNA-binding region" description="H-T-H motif" evidence="4">
    <location>
        <begin position="36"/>
        <end position="55"/>
    </location>
</feature>
<dbReference type="InterPro" id="IPR050109">
    <property type="entry name" value="HTH-type_TetR-like_transc_reg"/>
</dbReference>
<dbReference type="PANTHER" id="PTHR30055">
    <property type="entry name" value="HTH-TYPE TRANSCRIPTIONAL REGULATOR RUTR"/>
    <property type="match status" value="1"/>
</dbReference>
<dbReference type="Pfam" id="PF17754">
    <property type="entry name" value="TetR_C_14"/>
    <property type="match status" value="1"/>
</dbReference>
<dbReference type="Pfam" id="PF00440">
    <property type="entry name" value="TetR_N"/>
    <property type="match status" value="1"/>
</dbReference>
<evidence type="ECO:0000256" key="3">
    <source>
        <dbReference type="ARBA" id="ARBA00023163"/>
    </source>
</evidence>